<dbReference type="GO" id="GO:0016730">
    <property type="term" value="F:oxidoreductase activity, acting on iron-sulfur proteins as donors"/>
    <property type="evidence" value="ECO:0007669"/>
    <property type="project" value="InterPro"/>
</dbReference>
<gene>
    <name evidence="2" type="ORF">OIU79_013715</name>
</gene>
<keyword evidence="3" id="KW-1185">Reference proteome</keyword>
<dbReference type="GO" id="GO:0009535">
    <property type="term" value="C:chloroplast thylakoid membrane"/>
    <property type="evidence" value="ECO:0007669"/>
    <property type="project" value="InterPro"/>
</dbReference>
<dbReference type="AlphaFoldDB" id="A0A9Q0PPV3"/>
<dbReference type="PANTHER" id="PTHR31032:SF2">
    <property type="entry name" value="PGR5-LIKE A PROTEIN"/>
    <property type="match status" value="1"/>
</dbReference>
<protein>
    <submittedName>
        <fullName evidence="2">PGR5-LIKE A PROTEIN</fullName>
    </submittedName>
</protein>
<proteinExistence type="predicted"/>
<evidence type="ECO:0000313" key="2">
    <source>
        <dbReference type="EMBL" id="KAJ6691784.1"/>
    </source>
</evidence>
<dbReference type="InterPro" id="IPR039987">
    <property type="entry name" value="PGRL1"/>
</dbReference>
<dbReference type="EMBL" id="JAPFFK010000018">
    <property type="protein sequence ID" value="KAJ6691784.1"/>
    <property type="molecule type" value="Genomic_DNA"/>
</dbReference>
<keyword evidence="1" id="KW-0472">Membrane</keyword>
<keyword evidence="1" id="KW-0812">Transmembrane</keyword>
<evidence type="ECO:0000313" key="3">
    <source>
        <dbReference type="Proteomes" id="UP001151532"/>
    </source>
</evidence>
<comment type="caution">
    <text evidence="2">The sequence shown here is derived from an EMBL/GenBank/DDBJ whole genome shotgun (WGS) entry which is preliminary data.</text>
</comment>
<dbReference type="GO" id="GO:0009773">
    <property type="term" value="P:photosynthetic electron transport in photosystem I"/>
    <property type="evidence" value="ECO:0007669"/>
    <property type="project" value="InterPro"/>
</dbReference>
<reference evidence="2" key="2">
    <citation type="journal article" date="2023" name="Int. J. Mol. Sci.">
        <title>De Novo Assembly and Annotation of 11 Diverse Shrub Willow (Salix) Genomes Reveals Novel Gene Organization in Sex-Linked Regions.</title>
        <authorList>
            <person name="Hyden B."/>
            <person name="Feng K."/>
            <person name="Yates T.B."/>
            <person name="Jawdy S."/>
            <person name="Cereghino C."/>
            <person name="Smart L.B."/>
            <person name="Muchero W."/>
        </authorList>
    </citation>
    <scope>NUCLEOTIDE SEQUENCE</scope>
    <source>
        <tissue evidence="2">Shoot tip</tissue>
    </source>
</reference>
<organism evidence="2 3">
    <name type="scientific">Salix purpurea</name>
    <name type="common">Purple osier willow</name>
    <dbReference type="NCBI Taxonomy" id="77065"/>
    <lineage>
        <taxon>Eukaryota</taxon>
        <taxon>Viridiplantae</taxon>
        <taxon>Streptophyta</taxon>
        <taxon>Embryophyta</taxon>
        <taxon>Tracheophyta</taxon>
        <taxon>Spermatophyta</taxon>
        <taxon>Magnoliopsida</taxon>
        <taxon>eudicotyledons</taxon>
        <taxon>Gunneridae</taxon>
        <taxon>Pentapetalae</taxon>
        <taxon>rosids</taxon>
        <taxon>fabids</taxon>
        <taxon>Malpighiales</taxon>
        <taxon>Salicaceae</taxon>
        <taxon>Saliceae</taxon>
        <taxon>Salix</taxon>
    </lineage>
</organism>
<reference evidence="2" key="1">
    <citation type="submission" date="2022-11" db="EMBL/GenBank/DDBJ databases">
        <authorList>
            <person name="Hyden B.L."/>
            <person name="Feng K."/>
            <person name="Yates T."/>
            <person name="Jawdy S."/>
            <person name="Smart L.B."/>
            <person name="Muchero W."/>
        </authorList>
    </citation>
    <scope>NUCLEOTIDE SEQUENCE</scope>
    <source>
        <tissue evidence="2">Shoot tip</tissue>
    </source>
</reference>
<dbReference type="Proteomes" id="UP001151532">
    <property type="component" value="Chromosome 9"/>
</dbReference>
<dbReference type="PANTHER" id="PTHR31032">
    <property type="entry name" value="PGR5-LIKE PROTEIN 1B, CHLOROPLASTIC"/>
    <property type="match status" value="1"/>
</dbReference>
<evidence type="ECO:0000256" key="1">
    <source>
        <dbReference type="SAM" id="Phobius"/>
    </source>
</evidence>
<name>A0A9Q0PPV3_SALPP</name>
<feature type="transmembrane region" description="Helical" evidence="1">
    <location>
        <begin position="141"/>
        <end position="165"/>
    </location>
</feature>
<accession>A0A9Q0PPV3</accession>
<keyword evidence="1" id="KW-1133">Transmembrane helix</keyword>
<sequence>MAGTCTYISRHVTGLSSCSRASKSGREGASFCWARISAMSSNGASSARKVALALEGPSCICVGPIETASQETLEALYSQARDAYYSGEPLIIDDMFDRVELRLRWYGSKCVVKYPRCSIRRQSTYSDAEADISQASALASIWTLFLTIGCSACALPIIYTIVLAYQDAFGTVISHGSQTPIIGFLATVNVKVLQGLWRNDLVALKGACPNCGEEVFAFVKSDQSNNSPHRADCHVCESLLEFRTKVEQTISRLGRQWVYGRIYLVSRRRQKWE</sequence>
<dbReference type="OrthoDB" id="567232at2759"/>